<evidence type="ECO:0000256" key="1">
    <source>
        <dbReference type="ARBA" id="ARBA00022490"/>
    </source>
</evidence>
<dbReference type="EMBL" id="FNSD01000001">
    <property type="protein sequence ID" value="SEB62878.1"/>
    <property type="molecule type" value="Genomic_DNA"/>
</dbReference>
<dbReference type="Proteomes" id="UP000182409">
    <property type="component" value="Unassembled WGS sequence"/>
</dbReference>
<evidence type="ECO:0000256" key="6">
    <source>
        <dbReference type="HAMAP-Rule" id="MF_00900"/>
    </source>
</evidence>
<dbReference type="InterPro" id="IPR032305">
    <property type="entry name" value="GTP-bd_M"/>
</dbReference>
<dbReference type="InterPro" id="IPR006073">
    <property type="entry name" value="GTP-bd"/>
</dbReference>
<evidence type="ECO:0000259" key="8">
    <source>
        <dbReference type="PROSITE" id="PS51705"/>
    </source>
</evidence>
<dbReference type="AlphaFoldDB" id="A0A1H4KXM4"/>
<evidence type="ECO:0000256" key="5">
    <source>
        <dbReference type="ARBA" id="ARBA00023134"/>
    </source>
</evidence>
<dbReference type="InterPro" id="IPR030394">
    <property type="entry name" value="G_HFLX_dom"/>
</dbReference>
<dbReference type="GO" id="GO:0003924">
    <property type="term" value="F:GTPase activity"/>
    <property type="evidence" value="ECO:0007669"/>
    <property type="project" value="UniProtKB-UniRule"/>
</dbReference>
<dbReference type="Gene3D" id="3.40.50.11060">
    <property type="entry name" value="GTPase HflX, N-terminal domain"/>
    <property type="match status" value="1"/>
</dbReference>
<comment type="subunit">
    <text evidence="6">Monomer. Associates with the 50S ribosomal subunit.</text>
</comment>
<dbReference type="GO" id="GO:0043022">
    <property type="term" value="F:ribosome binding"/>
    <property type="evidence" value="ECO:0007669"/>
    <property type="project" value="TreeGrafter"/>
</dbReference>
<proteinExistence type="inferred from homology"/>
<dbReference type="NCBIfam" id="TIGR03156">
    <property type="entry name" value="GTP_HflX"/>
    <property type="match status" value="1"/>
</dbReference>
<dbReference type="Gene3D" id="3.40.50.300">
    <property type="entry name" value="P-loop containing nucleotide triphosphate hydrolases"/>
    <property type="match status" value="1"/>
</dbReference>
<feature type="compositionally biased region" description="Polar residues" evidence="7">
    <location>
        <begin position="1"/>
        <end position="10"/>
    </location>
</feature>
<reference evidence="9 10" key="1">
    <citation type="submission" date="2016-10" db="EMBL/GenBank/DDBJ databases">
        <authorList>
            <person name="de Groot N.N."/>
        </authorList>
    </citation>
    <scope>NUCLEOTIDE SEQUENCE [LARGE SCALE GENOMIC DNA]</scope>
    <source>
        <strain evidence="9 10">AB35.6</strain>
    </source>
</reference>
<evidence type="ECO:0000313" key="9">
    <source>
        <dbReference type="EMBL" id="SEB62878.1"/>
    </source>
</evidence>
<evidence type="ECO:0000313" key="10">
    <source>
        <dbReference type="Proteomes" id="UP000182409"/>
    </source>
</evidence>
<comment type="similarity">
    <text evidence="6">Belongs to the TRAFAC class OBG-HflX-like GTPase superfamily. HflX GTPase family.</text>
</comment>
<evidence type="ECO:0000256" key="7">
    <source>
        <dbReference type="SAM" id="MobiDB-lite"/>
    </source>
</evidence>
<dbReference type="InterPro" id="IPR016496">
    <property type="entry name" value="GTPase_HflX"/>
</dbReference>
<keyword evidence="3 6" id="KW-0547">Nucleotide-binding</keyword>
<comment type="function">
    <text evidence="6">GTPase that associates with the 50S ribosomal subunit and may have a role during protein synthesis or ribosome biogenesis.</text>
</comment>
<dbReference type="Pfam" id="PF01926">
    <property type="entry name" value="MMR_HSR1"/>
    <property type="match status" value="1"/>
</dbReference>
<name>A0A1H4KXM4_9BACT</name>
<dbReference type="GO" id="GO:0005525">
    <property type="term" value="F:GTP binding"/>
    <property type="evidence" value="ECO:0007669"/>
    <property type="project" value="UniProtKB-UniRule"/>
</dbReference>
<dbReference type="FunFam" id="3.40.50.11060:FF:000001">
    <property type="entry name" value="GTPase HflX"/>
    <property type="match status" value="1"/>
</dbReference>
<comment type="subcellular location">
    <subcellularLocation>
        <location evidence="6">Cytoplasm</location>
    </subcellularLocation>
    <text evidence="6">May associate with membranes.</text>
</comment>
<dbReference type="PANTHER" id="PTHR10229">
    <property type="entry name" value="GTP-BINDING PROTEIN HFLX"/>
    <property type="match status" value="1"/>
</dbReference>
<sequence length="514" mass="55952">MSAKQRTARTGLSGARPSPSRLETAANAAAAAPKGGYVTEKERELAVLVSVEISGERRRLTAAAAQARAAAAIHEGDEDSGEPGAIAELDFDAALEEFQELARSAGAEVVATVVQRRGKPDPAMLIGPGKVEELAAVVASSGANLVLFDHDLTPSQLRNLDRELPVRVIDRTQLILDIFARHARTREGHLQVELAQLEYQLPRLAGKGKSMSQLGGGIGTRGPGETKLETDRRRIRARIDRLKDQLDTVRRNRRQQRQRREAVPVPTVALVGYTNAGKSTLFNALTDAGVLESARMFATLDPKLRHLALPSRRKVLLSDTVGFIRNLPHALVTSFRATLEEVERAELLLHVRDAASPNIDEQKMQVERVLAELEVSKTPTLQVLNKIDLLPADKIAELKDFPEANTIAVSAHTGDGLQALIAAIEERIGGAQAVDPTATASFRIPQREGRTIAALEAGCFIEDKRFEGNVIFFTAHGPASLLQRYRRYIAQEHGVLPVTSPAAARPRRRTQQIA</sequence>
<keyword evidence="1 6" id="KW-0963">Cytoplasm</keyword>
<organism evidence="9 10">
    <name type="scientific">Terriglobus roseus</name>
    <dbReference type="NCBI Taxonomy" id="392734"/>
    <lineage>
        <taxon>Bacteria</taxon>
        <taxon>Pseudomonadati</taxon>
        <taxon>Acidobacteriota</taxon>
        <taxon>Terriglobia</taxon>
        <taxon>Terriglobales</taxon>
        <taxon>Acidobacteriaceae</taxon>
        <taxon>Terriglobus</taxon>
    </lineage>
</organism>
<dbReference type="HAMAP" id="MF_00900">
    <property type="entry name" value="GTPase_HflX"/>
    <property type="match status" value="1"/>
</dbReference>
<keyword evidence="5 6" id="KW-0342">GTP-binding</keyword>
<evidence type="ECO:0000256" key="3">
    <source>
        <dbReference type="ARBA" id="ARBA00022741"/>
    </source>
</evidence>
<keyword evidence="2" id="KW-0479">Metal-binding</keyword>
<dbReference type="Gene3D" id="6.10.250.2860">
    <property type="match status" value="1"/>
</dbReference>
<dbReference type="SUPFAM" id="SSF52540">
    <property type="entry name" value="P-loop containing nucleoside triphosphate hydrolases"/>
    <property type="match status" value="1"/>
</dbReference>
<dbReference type="RefSeq" id="WP_074652922.1">
    <property type="nucleotide sequence ID" value="NZ_FNSD01000001.1"/>
</dbReference>
<dbReference type="OrthoDB" id="9812272at2"/>
<dbReference type="PRINTS" id="PR00326">
    <property type="entry name" value="GTP1OBG"/>
</dbReference>
<dbReference type="InterPro" id="IPR027417">
    <property type="entry name" value="P-loop_NTPase"/>
</dbReference>
<feature type="region of interest" description="Disordered" evidence="7">
    <location>
        <begin position="208"/>
        <end position="229"/>
    </location>
</feature>
<dbReference type="InterPro" id="IPR025121">
    <property type="entry name" value="GTPase_HflX_N"/>
</dbReference>
<dbReference type="GO" id="GO:0005737">
    <property type="term" value="C:cytoplasm"/>
    <property type="evidence" value="ECO:0007669"/>
    <property type="project" value="UniProtKB-SubCell"/>
</dbReference>
<dbReference type="Pfam" id="PF16360">
    <property type="entry name" value="GTP-bdg_M"/>
    <property type="match status" value="1"/>
</dbReference>
<feature type="region of interest" description="Disordered" evidence="7">
    <location>
        <begin position="1"/>
        <end position="35"/>
    </location>
</feature>
<dbReference type="GO" id="GO:0046872">
    <property type="term" value="F:metal ion binding"/>
    <property type="evidence" value="ECO:0007669"/>
    <property type="project" value="UniProtKB-KW"/>
</dbReference>
<dbReference type="CDD" id="cd01878">
    <property type="entry name" value="HflX"/>
    <property type="match status" value="1"/>
</dbReference>
<feature type="domain" description="Hflx-type G" evidence="8">
    <location>
        <begin position="266"/>
        <end position="432"/>
    </location>
</feature>
<protein>
    <recommendedName>
        <fullName evidence="6">GTPase HflX</fullName>
    </recommendedName>
    <alternativeName>
        <fullName evidence="6">GTP-binding protein HflX</fullName>
    </alternativeName>
</protein>
<accession>A0A1H4KXM4</accession>
<dbReference type="Pfam" id="PF13167">
    <property type="entry name" value="GTP-bdg_N"/>
    <property type="match status" value="1"/>
</dbReference>
<evidence type="ECO:0000256" key="4">
    <source>
        <dbReference type="ARBA" id="ARBA00022842"/>
    </source>
</evidence>
<keyword evidence="4" id="KW-0460">Magnesium</keyword>
<evidence type="ECO:0000256" key="2">
    <source>
        <dbReference type="ARBA" id="ARBA00022723"/>
    </source>
</evidence>
<dbReference type="PROSITE" id="PS51705">
    <property type="entry name" value="G_HFLX"/>
    <property type="match status" value="1"/>
</dbReference>
<gene>
    <name evidence="6" type="primary">hflX</name>
    <name evidence="9" type="ORF">SAMN05443244_1384</name>
</gene>
<dbReference type="InterPro" id="IPR042108">
    <property type="entry name" value="GTPase_HflX_N_sf"/>
</dbReference>
<dbReference type="PANTHER" id="PTHR10229:SF0">
    <property type="entry name" value="GTP-BINDING PROTEIN 6-RELATED"/>
    <property type="match status" value="1"/>
</dbReference>